<dbReference type="AlphaFoldDB" id="A0A3A3GD13"/>
<organism evidence="1 2">
    <name type="scientific">Paenibacillus thiaminolyticus</name>
    <name type="common">Bacillus thiaminolyticus</name>
    <dbReference type="NCBI Taxonomy" id="49283"/>
    <lineage>
        <taxon>Bacteria</taxon>
        <taxon>Bacillati</taxon>
        <taxon>Bacillota</taxon>
        <taxon>Bacilli</taxon>
        <taxon>Bacillales</taxon>
        <taxon>Paenibacillaceae</taxon>
        <taxon>Paenibacillus</taxon>
    </lineage>
</organism>
<evidence type="ECO:0000313" key="2">
    <source>
        <dbReference type="Proteomes" id="UP000266177"/>
    </source>
</evidence>
<dbReference type="Proteomes" id="UP000266177">
    <property type="component" value="Unassembled WGS sequence"/>
</dbReference>
<proteinExistence type="predicted"/>
<dbReference type="EMBL" id="QYZD01000025">
    <property type="protein sequence ID" value="RJG21365.1"/>
    <property type="molecule type" value="Genomic_DNA"/>
</dbReference>
<dbReference type="RefSeq" id="WP_119795600.1">
    <property type="nucleotide sequence ID" value="NZ_QYZD01000025.1"/>
</dbReference>
<gene>
    <name evidence="1" type="ORF">DQX05_21955</name>
</gene>
<comment type="caution">
    <text evidence="1">The sequence shown here is derived from an EMBL/GenBank/DDBJ whole genome shotgun (WGS) entry which is preliminary data.</text>
</comment>
<protein>
    <submittedName>
        <fullName evidence="1">Uncharacterized protein</fullName>
    </submittedName>
</protein>
<sequence>MTLAFIQSLKQNRLPRPKKIKREAYIAKTKLMKPGYPPNLLFTSETKRCFGLLYVSQVGNYAEYHLIEAGSLWDFDFNEMIRAHKKDSHWIFQYEGEQFKSEEIKTRFN</sequence>
<name>A0A3A3GD13_PANTH</name>
<accession>A0A3A3GD13</accession>
<evidence type="ECO:0000313" key="1">
    <source>
        <dbReference type="EMBL" id="RJG21365.1"/>
    </source>
</evidence>
<reference evidence="1 2" key="1">
    <citation type="submission" date="2018-09" db="EMBL/GenBank/DDBJ databases">
        <title>Paenibacillus SK2017-BO5.</title>
        <authorList>
            <person name="Piskunova J.V."/>
            <person name="Dubiley S.A."/>
            <person name="Severinov K.V."/>
        </authorList>
    </citation>
    <scope>NUCLEOTIDE SEQUENCE [LARGE SCALE GENOMIC DNA]</scope>
    <source>
        <strain evidence="1 2">BO5</strain>
    </source>
</reference>